<organism evidence="9 10">
    <name type="scientific">Galdieria partita</name>
    <dbReference type="NCBI Taxonomy" id="83374"/>
    <lineage>
        <taxon>Eukaryota</taxon>
        <taxon>Rhodophyta</taxon>
        <taxon>Bangiophyceae</taxon>
        <taxon>Galdieriales</taxon>
        <taxon>Galdieriaceae</taxon>
        <taxon>Galdieria</taxon>
    </lineage>
</organism>
<sequence>MTSRLEIYGNKKTFKKSGVQCFALPLFSVTVPTQDIQPMDEIYNQVSYLEPWVAGKGVGTPSSAFCLLYKLFTLKLSVKQIRALLRHKDSPYIRALGFMYLRFGVDPRELWSWFEPYLQDEEPIVLKYNSQPTSIGKFVRDLLSKPKFFDVVLPRIPVTVQREMEKQLNERFPEDSKIVKKRKREDTPLKEPTTENETEAKEALVRLPHCETDTSKVKSSLESSLYWEDLKKRYGDTSGTLETQWTTQQDTETRTTRLPTAVKNYLQTY</sequence>
<dbReference type="GO" id="GO:0000398">
    <property type="term" value="P:mRNA splicing, via spliceosome"/>
    <property type="evidence" value="ECO:0007669"/>
    <property type="project" value="UniProtKB-UniRule"/>
</dbReference>
<dbReference type="AlphaFoldDB" id="A0A9C7PVZ6"/>
<evidence type="ECO:0000256" key="6">
    <source>
        <dbReference type="ARBA" id="ARBA00023242"/>
    </source>
</evidence>
<evidence type="ECO:0000256" key="4">
    <source>
        <dbReference type="ARBA" id="ARBA00022728"/>
    </source>
</evidence>
<dbReference type="Pfam" id="PF03371">
    <property type="entry name" value="PRP38"/>
    <property type="match status" value="1"/>
</dbReference>
<dbReference type="GO" id="GO:0005681">
    <property type="term" value="C:spliceosomal complex"/>
    <property type="evidence" value="ECO:0007669"/>
    <property type="project" value="UniProtKB-KW"/>
</dbReference>
<feature type="region of interest" description="Disordered" evidence="8">
    <location>
        <begin position="175"/>
        <end position="202"/>
    </location>
</feature>
<evidence type="ECO:0000256" key="8">
    <source>
        <dbReference type="SAM" id="MobiDB-lite"/>
    </source>
</evidence>
<comment type="subcellular location">
    <subcellularLocation>
        <location evidence="1 7">Nucleus</location>
    </subcellularLocation>
</comment>
<dbReference type="EMBL" id="BQMJ01000023">
    <property type="protein sequence ID" value="GJQ11399.1"/>
    <property type="molecule type" value="Genomic_DNA"/>
</dbReference>
<evidence type="ECO:0000256" key="7">
    <source>
        <dbReference type="RuleBase" id="RU367025"/>
    </source>
</evidence>
<comment type="function">
    <text evidence="7">Required for pre-mRNA splicing.</text>
</comment>
<evidence type="ECO:0000256" key="1">
    <source>
        <dbReference type="ARBA" id="ARBA00004123"/>
    </source>
</evidence>
<proteinExistence type="inferred from homology"/>
<keyword evidence="4 7" id="KW-0747">Spliceosome</keyword>
<comment type="similarity">
    <text evidence="2 7">Belongs to the PRP38 family.</text>
</comment>
<protein>
    <recommendedName>
        <fullName evidence="7">Pre-mRNA-splicing factor 38</fullName>
    </recommendedName>
</protein>
<evidence type="ECO:0000256" key="5">
    <source>
        <dbReference type="ARBA" id="ARBA00023187"/>
    </source>
</evidence>
<name>A0A9C7PVZ6_9RHOD</name>
<evidence type="ECO:0000313" key="9">
    <source>
        <dbReference type="EMBL" id="GJQ11399.1"/>
    </source>
</evidence>
<dbReference type="Proteomes" id="UP001061958">
    <property type="component" value="Unassembled WGS sequence"/>
</dbReference>
<dbReference type="InterPro" id="IPR005037">
    <property type="entry name" value="PRP38"/>
</dbReference>
<gene>
    <name evidence="9" type="ORF">GpartN1_g3190.t1</name>
</gene>
<accession>A0A9C7PVZ6</accession>
<keyword evidence="3 7" id="KW-0507">mRNA processing</keyword>
<evidence type="ECO:0000256" key="2">
    <source>
        <dbReference type="ARBA" id="ARBA00006164"/>
    </source>
</evidence>
<keyword evidence="10" id="KW-1185">Reference proteome</keyword>
<reference evidence="9" key="1">
    <citation type="journal article" date="2022" name="Proc. Natl. Acad. Sci. U.S.A.">
        <title>Life cycle and functional genomics of the unicellular red alga Galdieria for elucidating algal and plant evolution and industrial use.</title>
        <authorList>
            <person name="Hirooka S."/>
            <person name="Itabashi T."/>
            <person name="Ichinose T.M."/>
            <person name="Onuma R."/>
            <person name="Fujiwara T."/>
            <person name="Yamashita S."/>
            <person name="Jong L.W."/>
            <person name="Tomita R."/>
            <person name="Iwane A.H."/>
            <person name="Miyagishima S.Y."/>
        </authorList>
    </citation>
    <scope>NUCLEOTIDE SEQUENCE</scope>
    <source>
        <strain evidence="9">NBRC 102759</strain>
    </source>
</reference>
<comment type="caution">
    <text evidence="9">The sequence shown here is derived from an EMBL/GenBank/DDBJ whole genome shotgun (WGS) entry which is preliminary data.</text>
</comment>
<reference evidence="9" key="2">
    <citation type="submission" date="2022-01" db="EMBL/GenBank/DDBJ databases">
        <authorList>
            <person name="Hirooka S."/>
            <person name="Miyagishima S.Y."/>
        </authorList>
    </citation>
    <scope>NUCLEOTIDE SEQUENCE</scope>
    <source>
        <strain evidence="9">NBRC 102759</strain>
    </source>
</reference>
<dbReference type="OrthoDB" id="3881at2759"/>
<dbReference type="PANTHER" id="PTHR23142">
    <property type="entry name" value="PRE-MRNA-SPLICING FACTOR 38A-RELATED"/>
    <property type="match status" value="1"/>
</dbReference>
<evidence type="ECO:0000313" key="10">
    <source>
        <dbReference type="Proteomes" id="UP001061958"/>
    </source>
</evidence>
<evidence type="ECO:0000256" key="3">
    <source>
        <dbReference type="ARBA" id="ARBA00022664"/>
    </source>
</evidence>
<keyword evidence="6 7" id="KW-0539">Nucleus</keyword>
<keyword evidence="5 7" id="KW-0508">mRNA splicing</keyword>